<dbReference type="EMBL" id="CADCVV010000171">
    <property type="protein sequence ID" value="CAA9513644.1"/>
    <property type="molecule type" value="Genomic_DNA"/>
</dbReference>
<feature type="region of interest" description="Disordered" evidence="1">
    <location>
        <begin position="63"/>
        <end position="83"/>
    </location>
</feature>
<protein>
    <submittedName>
        <fullName evidence="3">Diguanylate cyclase/phosphodiesterase (GGDEF &amp; EAL domains) with PAS/PAC sensor(S)</fullName>
    </submittedName>
</protein>
<reference evidence="3" key="1">
    <citation type="submission" date="2020-02" db="EMBL/GenBank/DDBJ databases">
        <authorList>
            <person name="Meier V. D."/>
        </authorList>
    </citation>
    <scope>NUCLEOTIDE SEQUENCE</scope>
    <source>
        <strain evidence="3">AVDCRST_MAG17</strain>
    </source>
</reference>
<organism evidence="3">
    <name type="scientific">uncultured Solirubrobacterales bacterium</name>
    <dbReference type="NCBI Taxonomy" id="768556"/>
    <lineage>
        <taxon>Bacteria</taxon>
        <taxon>Bacillati</taxon>
        <taxon>Actinomycetota</taxon>
        <taxon>Thermoleophilia</taxon>
        <taxon>Solirubrobacterales</taxon>
        <taxon>environmental samples</taxon>
    </lineage>
</organism>
<dbReference type="InterPro" id="IPR035919">
    <property type="entry name" value="EAL_sf"/>
</dbReference>
<dbReference type="PANTHER" id="PTHR33121">
    <property type="entry name" value="CYCLIC DI-GMP PHOSPHODIESTERASE PDEF"/>
    <property type="match status" value="1"/>
</dbReference>
<dbReference type="InterPro" id="IPR050706">
    <property type="entry name" value="Cyclic-di-GMP_PDE-like"/>
</dbReference>
<feature type="domain" description="EAL" evidence="2">
    <location>
        <begin position="1"/>
        <end position="65"/>
    </location>
</feature>
<dbReference type="InterPro" id="IPR001633">
    <property type="entry name" value="EAL_dom"/>
</dbReference>
<dbReference type="SUPFAM" id="SSF141868">
    <property type="entry name" value="EAL domain-like"/>
    <property type="match status" value="1"/>
</dbReference>
<dbReference type="Pfam" id="PF00563">
    <property type="entry name" value="EAL"/>
    <property type="match status" value="1"/>
</dbReference>
<gene>
    <name evidence="3" type="ORF">AVDCRST_MAG17-2151</name>
</gene>
<name>A0A6J4T514_9ACTN</name>
<dbReference type="GO" id="GO:0071111">
    <property type="term" value="F:cyclic-guanylate-specific phosphodiesterase activity"/>
    <property type="evidence" value="ECO:0007669"/>
    <property type="project" value="InterPro"/>
</dbReference>
<dbReference type="AlphaFoldDB" id="A0A6J4T514"/>
<evidence type="ECO:0000256" key="1">
    <source>
        <dbReference type="SAM" id="MobiDB-lite"/>
    </source>
</evidence>
<dbReference type="PANTHER" id="PTHR33121:SF79">
    <property type="entry name" value="CYCLIC DI-GMP PHOSPHODIESTERASE PDED-RELATED"/>
    <property type="match status" value="1"/>
</dbReference>
<evidence type="ECO:0000259" key="2">
    <source>
        <dbReference type="PROSITE" id="PS50883"/>
    </source>
</evidence>
<feature type="non-terminal residue" evidence="3">
    <location>
        <position position="1"/>
    </location>
</feature>
<dbReference type="PROSITE" id="PS50883">
    <property type="entry name" value="EAL"/>
    <property type="match status" value="1"/>
</dbReference>
<proteinExistence type="predicted"/>
<accession>A0A6J4T514</accession>
<sequence length="83" mass="9289">RTDRAIVRSTIELARSLGLRVVAEGVENADTWHELARLGCDQAQGFFLSRPVPGSELTAWLRRRRDERAEQGVPGSGNFDRPD</sequence>
<evidence type="ECO:0000313" key="3">
    <source>
        <dbReference type="EMBL" id="CAA9513644.1"/>
    </source>
</evidence>
<dbReference type="Gene3D" id="3.20.20.450">
    <property type="entry name" value="EAL domain"/>
    <property type="match status" value="1"/>
</dbReference>